<sequence length="989" mass="116812">MITERKDAFKHNACKKLAQLAKVIFLMSKAKLERNEEINNIIIKYETGIGNLVRQHEKSIEEIAKNLVLFRKNCIDQECQKYALQYKVVKSKLTDLYKEKLQTLQSIVKEGESISSDVNNIQNSYINELNKYIEYSNQIQAKIANYDKKSQQSINKKAQIAIQPILEKIADLRKENDAKMKQILTQHAQDIRANRTEIYTILRQEILLRKDDLNNYYSQLESLKTEVNSLRNEYEQTKKNQDNFNNDFKNKRNSIITTTNNNYNEINNTINNLINKEKSNESERIFQIQEINKVKQTLFNSHQNELNNLISQIQYQKHQIDQFETYKTAEIEKKQSSIENFRNSLQKEFENAVKNRNDTFSEIEKIISQSAKDSKSIKGRLQLIANETVSKTANKKNSFQNQIQKEIQSISAIYDRQLNNFKEAAKNRVTIMENSLKNQDNINQELQKQIRKEINQNLDELKKLQLQIEKEIEEKKQKGEKEKDEYQKANIMRESNRKNEIEMVMNRKRNEKEKKISEFKEKSKIELIEKRKKLEIENNTKMEEFIKQSESFFDLSKEENEHQSKMLKMKGKLNFAIDQFEQSKKNCEQRLTFLQNEIQNLEKQIRQIQRKIKTETQGINEEFEMKIQVEQVKLNNAIENISKLYEKDENLRGVEIIEAIRKLRDIKNRSVDLQAKKKHEIENEEKNFQKKKIEIENEIKDLRENKEKIELEEKLKQIIENSANDLKLIENEGNSKLNNLTDKTSQIQIENSKKISELKSQIDAENKEFQTKADEIKAKEEEIKNKTDEQLEKCTNEFELKKKSLIDKFNDQVSKLKTRIESAKKVQNEEINNTNKDYDAAVKNEEDLISRKGNDDQESLKKLYQDFIQKNAELAQKTKDLLMKVSNLHINQIISPIRKSEETKLNNLKDELNSNDQEIVKLFDSSFKMLEVQKSNQQNNNSNQQQQPMQFKVGQNNSKRTTKKIKNDFPKMLDAPKKPLPAIMTPQFV</sequence>
<protein>
    <submittedName>
        <fullName evidence="3">Uncharacterized protein</fullName>
    </submittedName>
</protein>
<evidence type="ECO:0000256" key="2">
    <source>
        <dbReference type="SAM" id="MobiDB-lite"/>
    </source>
</evidence>
<keyword evidence="1" id="KW-0175">Coiled coil</keyword>
<feature type="region of interest" description="Disordered" evidence="2">
    <location>
        <begin position="935"/>
        <end position="961"/>
    </location>
</feature>
<feature type="coiled-coil region" evidence="1">
    <location>
        <begin position="213"/>
        <end position="276"/>
    </location>
</feature>
<reference evidence="3 4" key="1">
    <citation type="submission" date="2024-04" db="EMBL/GenBank/DDBJ databases">
        <title>Tritrichomonas musculus Genome.</title>
        <authorList>
            <person name="Alves-Ferreira E."/>
            <person name="Grigg M."/>
            <person name="Lorenzi H."/>
            <person name="Galac M."/>
        </authorList>
    </citation>
    <scope>NUCLEOTIDE SEQUENCE [LARGE SCALE GENOMIC DNA]</scope>
    <source>
        <strain evidence="3 4">EAF2021</strain>
    </source>
</reference>
<organism evidence="3 4">
    <name type="scientific">Tritrichomonas musculus</name>
    <dbReference type="NCBI Taxonomy" id="1915356"/>
    <lineage>
        <taxon>Eukaryota</taxon>
        <taxon>Metamonada</taxon>
        <taxon>Parabasalia</taxon>
        <taxon>Tritrichomonadida</taxon>
        <taxon>Tritrichomonadidae</taxon>
        <taxon>Tritrichomonas</taxon>
    </lineage>
</organism>
<dbReference type="Proteomes" id="UP001470230">
    <property type="component" value="Unassembled WGS sequence"/>
</dbReference>
<comment type="caution">
    <text evidence="3">The sequence shown here is derived from an EMBL/GenBank/DDBJ whole genome shotgun (WGS) entry which is preliminary data.</text>
</comment>
<feature type="coiled-coil region" evidence="1">
    <location>
        <begin position="577"/>
        <end position="848"/>
    </location>
</feature>
<dbReference type="EMBL" id="JAPFFF010000011">
    <property type="protein sequence ID" value="KAK8878153.1"/>
    <property type="molecule type" value="Genomic_DNA"/>
</dbReference>
<feature type="coiled-coil region" evidence="1">
    <location>
        <begin position="429"/>
        <end position="492"/>
    </location>
</feature>
<feature type="compositionally biased region" description="Low complexity" evidence="2">
    <location>
        <begin position="935"/>
        <end position="947"/>
    </location>
</feature>
<evidence type="ECO:0000313" key="3">
    <source>
        <dbReference type="EMBL" id="KAK8878153.1"/>
    </source>
</evidence>
<gene>
    <name evidence="3" type="ORF">M9Y10_004917</name>
</gene>
<evidence type="ECO:0000313" key="4">
    <source>
        <dbReference type="Proteomes" id="UP001470230"/>
    </source>
</evidence>
<keyword evidence="4" id="KW-1185">Reference proteome</keyword>
<evidence type="ECO:0000256" key="1">
    <source>
        <dbReference type="SAM" id="Coils"/>
    </source>
</evidence>
<proteinExistence type="predicted"/>
<accession>A0ABR2JL68</accession>
<name>A0ABR2JL68_9EUKA</name>